<comment type="caution">
    <text evidence="1">The sequence shown here is derived from an EMBL/GenBank/DDBJ whole genome shotgun (WGS) entry which is preliminary data.</text>
</comment>
<sequence length="149" mass="16940">MKIITSEYKVRKVKNGITQFGEIKLTIELIENNTLEIIENYNGKGFHSQGYIEILPKKGYDTWKKGISNGIKYAYSKIKSNTRLKVIIEEASGLSTDTNPTIIGFAASRALLSKFENNESEQKLAELEFFVTSSWKYDLDSIPDFESVK</sequence>
<protein>
    <submittedName>
        <fullName evidence="1">Uncharacterized protein</fullName>
    </submittedName>
</protein>
<evidence type="ECO:0000313" key="2">
    <source>
        <dbReference type="Proteomes" id="UP001501758"/>
    </source>
</evidence>
<reference evidence="1 2" key="1">
    <citation type="journal article" date="2019" name="Int. J. Syst. Evol. Microbiol.">
        <title>The Global Catalogue of Microorganisms (GCM) 10K type strain sequencing project: providing services to taxonomists for standard genome sequencing and annotation.</title>
        <authorList>
            <consortium name="The Broad Institute Genomics Platform"/>
            <consortium name="The Broad Institute Genome Sequencing Center for Infectious Disease"/>
            <person name="Wu L."/>
            <person name="Ma J."/>
        </authorList>
    </citation>
    <scope>NUCLEOTIDE SEQUENCE [LARGE SCALE GENOMIC DNA]</scope>
    <source>
        <strain evidence="1 2">JCM 15974</strain>
    </source>
</reference>
<keyword evidence="2" id="KW-1185">Reference proteome</keyword>
<dbReference type="EMBL" id="BAAAGE010000003">
    <property type="protein sequence ID" value="GAA0728469.1"/>
    <property type="molecule type" value="Genomic_DNA"/>
</dbReference>
<name>A0ABN1J4G1_9FLAO</name>
<dbReference type="Proteomes" id="UP001501758">
    <property type="component" value="Unassembled WGS sequence"/>
</dbReference>
<dbReference type="RefSeq" id="WP_343913799.1">
    <property type="nucleotide sequence ID" value="NZ_BAAAGE010000003.1"/>
</dbReference>
<proteinExistence type="predicted"/>
<organism evidence="1 2">
    <name type="scientific">Aquimarina litoralis</name>
    <dbReference type="NCBI Taxonomy" id="584605"/>
    <lineage>
        <taxon>Bacteria</taxon>
        <taxon>Pseudomonadati</taxon>
        <taxon>Bacteroidota</taxon>
        <taxon>Flavobacteriia</taxon>
        <taxon>Flavobacteriales</taxon>
        <taxon>Flavobacteriaceae</taxon>
        <taxon>Aquimarina</taxon>
    </lineage>
</organism>
<accession>A0ABN1J4G1</accession>
<gene>
    <name evidence="1" type="ORF">GCM10009430_37670</name>
</gene>
<evidence type="ECO:0000313" key="1">
    <source>
        <dbReference type="EMBL" id="GAA0728469.1"/>
    </source>
</evidence>